<reference evidence="2 3" key="1">
    <citation type="submission" date="2019-02" db="EMBL/GenBank/DDBJ databases">
        <title>Deep-cultivation of Planctomycetes and their phenomic and genomic characterization uncovers novel biology.</title>
        <authorList>
            <person name="Wiegand S."/>
            <person name="Jogler M."/>
            <person name="Boedeker C."/>
            <person name="Pinto D."/>
            <person name="Vollmers J."/>
            <person name="Rivas-Marin E."/>
            <person name="Kohn T."/>
            <person name="Peeters S.H."/>
            <person name="Heuer A."/>
            <person name="Rast P."/>
            <person name="Oberbeckmann S."/>
            <person name="Bunk B."/>
            <person name="Jeske O."/>
            <person name="Meyerdierks A."/>
            <person name="Storesund J.E."/>
            <person name="Kallscheuer N."/>
            <person name="Luecker S."/>
            <person name="Lage O.M."/>
            <person name="Pohl T."/>
            <person name="Merkel B.J."/>
            <person name="Hornburger P."/>
            <person name="Mueller R.-W."/>
            <person name="Bruemmer F."/>
            <person name="Labrenz M."/>
            <person name="Spormann A.M."/>
            <person name="Op den Camp H."/>
            <person name="Overmann J."/>
            <person name="Amann R."/>
            <person name="Jetten M.S.M."/>
            <person name="Mascher T."/>
            <person name="Medema M.H."/>
            <person name="Devos D.P."/>
            <person name="Kaster A.-K."/>
            <person name="Ovreas L."/>
            <person name="Rohde M."/>
            <person name="Galperin M.Y."/>
            <person name="Jogler C."/>
        </authorList>
    </citation>
    <scope>NUCLEOTIDE SEQUENCE [LARGE SCALE GENOMIC DNA]</scope>
    <source>
        <strain evidence="2 3">ETA_A1</strain>
    </source>
</reference>
<organism evidence="2 3">
    <name type="scientific">Urbifossiella limnaea</name>
    <dbReference type="NCBI Taxonomy" id="2528023"/>
    <lineage>
        <taxon>Bacteria</taxon>
        <taxon>Pseudomonadati</taxon>
        <taxon>Planctomycetota</taxon>
        <taxon>Planctomycetia</taxon>
        <taxon>Gemmatales</taxon>
        <taxon>Gemmataceae</taxon>
        <taxon>Urbifossiella</taxon>
    </lineage>
</organism>
<dbReference type="RefSeq" id="WP_145243078.1">
    <property type="nucleotide sequence ID" value="NZ_CP036273.1"/>
</dbReference>
<dbReference type="GO" id="GO:0004029">
    <property type="term" value="F:aldehyde dehydrogenase (NAD+) activity"/>
    <property type="evidence" value="ECO:0007669"/>
    <property type="project" value="TreeGrafter"/>
</dbReference>
<dbReference type="KEGG" id="uli:ETAA1_49630"/>
<dbReference type="PANTHER" id="PTHR48079">
    <property type="entry name" value="PROTEIN YEEZ"/>
    <property type="match status" value="1"/>
</dbReference>
<proteinExistence type="predicted"/>
<dbReference type="Proteomes" id="UP000319576">
    <property type="component" value="Chromosome"/>
</dbReference>
<evidence type="ECO:0000259" key="1">
    <source>
        <dbReference type="Pfam" id="PF01073"/>
    </source>
</evidence>
<dbReference type="SUPFAM" id="SSF51735">
    <property type="entry name" value="NAD(P)-binding Rossmann-fold domains"/>
    <property type="match status" value="1"/>
</dbReference>
<dbReference type="InterPro" id="IPR002225">
    <property type="entry name" value="3Beta_OHSteriod_DH/Estase"/>
</dbReference>
<dbReference type="GO" id="GO:0016853">
    <property type="term" value="F:isomerase activity"/>
    <property type="evidence" value="ECO:0007669"/>
    <property type="project" value="UniProtKB-KW"/>
</dbReference>
<dbReference type="AlphaFoldDB" id="A0A517XZR2"/>
<protein>
    <submittedName>
        <fullName evidence="2">3 beta-hydroxysteroid dehydrogenase/Delta 5--&gt;4-isomerase</fullName>
    </submittedName>
</protein>
<dbReference type="InterPro" id="IPR036291">
    <property type="entry name" value="NAD(P)-bd_dom_sf"/>
</dbReference>
<name>A0A517XZR2_9BACT</name>
<accession>A0A517XZR2</accession>
<feature type="domain" description="3-beta hydroxysteroid dehydrogenase/isomerase" evidence="1">
    <location>
        <begin position="4"/>
        <end position="251"/>
    </location>
</feature>
<sequence>MKVLVTGGGGFLGGAVVRRLRARGWHVRSLTRSAYPWLDELGVEQTLGDLADADAVAKAVAGTDVVIHTAAKAGVWGRHADYVATNVAGTENVIAACRAAGVRRLVYTSTPSVVHGGGDLEGADESTPYPEHFDAAYPETKAAAERAVLAANGPDLATVALRPHLIWGPGDPHLIPRVLTRARAGKLRRIGTRPVRVDVTYVDNAADAHVLAAEKLDIGTAPAGKAYFISNGEPVELWGFLNRVLAAAGLPPVTKSVAAWKARLAGRVLEATYRWLRLSGEPAMTRFVAAQLGTSHWYDIAAARRDLGYEPAVSVDEGLRRLAASFGGAK</sequence>
<dbReference type="Gene3D" id="3.40.50.720">
    <property type="entry name" value="NAD(P)-binding Rossmann-like Domain"/>
    <property type="match status" value="1"/>
</dbReference>
<dbReference type="OrthoDB" id="9811743at2"/>
<evidence type="ECO:0000313" key="2">
    <source>
        <dbReference type="EMBL" id="QDU22973.1"/>
    </source>
</evidence>
<keyword evidence="2" id="KW-0413">Isomerase</keyword>
<dbReference type="GO" id="GO:0005737">
    <property type="term" value="C:cytoplasm"/>
    <property type="evidence" value="ECO:0007669"/>
    <property type="project" value="TreeGrafter"/>
</dbReference>
<dbReference type="GO" id="GO:0006694">
    <property type="term" value="P:steroid biosynthetic process"/>
    <property type="evidence" value="ECO:0007669"/>
    <property type="project" value="InterPro"/>
</dbReference>
<dbReference type="InterPro" id="IPR051783">
    <property type="entry name" value="NAD(P)-dependent_oxidoreduct"/>
</dbReference>
<dbReference type="PANTHER" id="PTHR48079:SF6">
    <property type="entry name" value="NAD(P)-BINDING DOMAIN-CONTAINING PROTEIN-RELATED"/>
    <property type="match status" value="1"/>
</dbReference>
<dbReference type="Pfam" id="PF01073">
    <property type="entry name" value="3Beta_HSD"/>
    <property type="match status" value="1"/>
</dbReference>
<evidence type="ECO:0000313" key="3">
    <source>
        <dbReference type="Proteomes" id="UP000319576"/>
    </source>
</evidence>
<keyword evidence="3" id="KW-1185">Reference proteome</keyword>
<gene>
    <name evidence="2" type="ORF">ETAA1_49630</name>
</gene>
<dbReference type="GO" id="GO:0016616">
    <property type="term" value="F:oxidoreductase activity, acting on the CH-OH group of donors, NAD or NADP as acceptor"/>
    <property type="evidence" value="ECO:0007669"/>
    <property type="project" value="InterPro"/>
</dbReference>
<dbReference type="EMBL" id="CP036273">
    <property type="protein sequence ID" value="QDU22973.1"/>
    <property type="molecule type" value="Genomic_DNA"/>
</dbReference>